<keyword evidence="1" id="KW-0732">Signal</keyword>
<dbReference type="Proteomes" id="UP001519272">
    <property type="component" value="Unassembled WGS sequence"/>
</dbReference>
<dbReference type="InterPro" id="IPR006558">
    <property type="entry name" value="LamG-like"/>
</dbReference>
<sequence>MTIPTDGLVAEYLFNGNALDTSGNENHGKVEGAIPTHNRFHEQNTALFFAGSGSHVVLEPTRVLNSETFSLSVWVKYDEGAKMNWWNNAIVSQDDNGRIADKSRRVFQISTMRNKVRIHFMMDTSDVETKHALERGRWYHLAVICDGLYFKLYLNSQLQDTQQYAFRPNAEEPIYIGKKNSDEPRFFFHGAIDDLRIYNVILSQQEIIALYTEQGYDEKLEAITPLPVAKRRESCKKKKVLEKPL</sequence>
<evidence type="ECO:0000256" key="2">
    <source>
        <dbReference type="ARBA" id="ARBA00023157"/>
    </source>
</evidence>
<dbReference type="PANTHER" id="PTHR42535">
    <property type="entry name" value="OOKINETE PROTEIN, PUTATIVE-RELATED"/>
    <property type="match status" value="1"/>
</dbReference>
<keyword evidence="5" id="KW-1185">Reference proteome</keyword>
<name>A0ABS4FUS6_9BACL</name>
<evidence type="ECO:0000313" key="5">
    <source>
        <dbReference type="Proteomes" id="UP001519272"/>
    </source>
</evidence>
<reference evidence="4 5" key="1">
    <citation type="submission" date="2021-03" db="EMBL/GenBank/DDBJ databases">
        <title>Genomic Encyclopedia of Type Strains, Phase IV (KMG-IV): sequencing the most valuable type-strain genomes for metagenomic binning, comparative biology and taxonomic classification.</title>
        <authorList>
            <person name="Goeker M."/>
        </authorList>
    </citation>
    <scope>NUCLEOTIDE SEQUENCE [LARGE SCALE GENOMIC DNA]</scope>
    <source>
        <strain evidence="4 5">DSM 14349</strain>
    </source>
</reference>
<gene>
    <name evidence="4" type="ORF">J2Z32_002752</name>
</gene>
<dbReference type="SMART" id="SM00560">
    <property type="entry name" value="LamGL"/>
    <property type="match status" value="1"/>
</dbReference>
<dbReference type="Pfam" id="PF13385">
    <property type="entry name" value="Laminin_G_3"/>
    <property type="match status" value="1"/>
</dbReference>
<accession>A0ABS4FUS6</accession>
<keyword evidence="2" id="KW-1015">Disulfide bond</keyword>
<evidence type="ECO:0000259" key="3">
    <source>
        <dbReference type="SMART" id="SM00560"/>
    </source>
</evidence>
<organism evidence="4 5">
    <name type="scientific">Paenibacillus turicensis</name>
    <dbReference type="NCBI Taxonomy" id="160487"/>
    <lineage>
        <taxon>Bacteria</taxon>
        <taxon>Bacillati</taxon>
        <taxon>Bacillota</taxon>
        <taxon>Bacilli</taxon>
        <taxon>Bacillales</taxon>
        <taxon>Paenibacillaceae</taxon>
        <taxon>Paenibacillus</taxon>
    </lineage>
</organism>
<dbReference type="SUPFAM" id="SSF49899">
    <property type="entry name" value="Concanavalin A-like lectins/glucanases"/>
    <property type="match status" value="1"/>
</dbReference>
<dbReference type="Gene3D" id="2.60.120.200">
    <property type="match status" value="1"/>
</dbReference>
<proteinExistence type="predicted"/>
<feature type="domain" description="LamG-like jellyroll fold" evidence="3">
    <location>
        <begin position="67"/>
        <end position="205"/>
    </location>
</feature>
<evidence type="ECO:0000313" key="4">
    <source>
        <dbReference type="EMBL" id="MBP1906103.1"/>
    </source>
</evidence>
<dbReference type="InterPro" id="IPR013320">
    <property type="entry name" value="ConA-like_dom_sf"/>
</dbReference>
<dbReference type="EMBL" id="JAGGKG010000012">
    <property type="protein sequence ID" value="MBP1906103.1"/>
    <property type="molecule type" value="Genomic_DNA"/>
</dbReference>
<protein>
    <recommendedName>
        <fullName evidence="3">LamG-like jellyroll fold domain-containing protein</fullName>
    </recommendedName>
</protein>
<evidence type="ECO:0000256" key="1">
    <source>
        <dbReference type="ARBA" id="ARBA00022729"/>
    </source>
</evidence>
<dbReference type="RefSeq" id="WP_210089701.1">
    <property type="nucleotide sequence ID" value="NZ_JAGGKG010000012.1"/>
</dbReference>
<comment type="caution">
    <text evidence="4">The sequence shown here is derived from an EMBL/GenBank/DDBJ whole genome shotgun (WGS) entry which is preliminary data.</text>
</comment>
<dbReference type="PANTHER" id="PTHR42535:SF2">
    <property type="entry name" value="CHROMOSOME UNDETERMINED SCAFFOLD_146, WHOLE GENOME SHOTGUN SEQUENCE"/>
    <property type="match status" value="1"/>
</dbReference>